<evidence type="ECO:0000313" key="2">
    <source>
        <dbReference type="EMBL" id="CAI2364302.1"/>
    </source>
</evidence>
<accession>A0AAD1U8L2</accession>
<evidence type="ECO:0000313" key="3">
    <source>
        <dbReference type="Proteomes" id="UP001295684"/>
    </source>
</evidence>
<protein>
    <submittedName>
        <fullName evidence="2">Uncharacterized protein</fullName>
    </submittedName>
</protein>
<sequence length="198" mass="22720">MKDIIDAFDCPLKPIFTPSKKADAGTQYKIDHSPVIFRTVKQRRMSVNSKPVRKKSRNQSKRDRIKSMLEEKTRYLNVKYMTKNKMNLRGKNKPSNNKKGSKVKTNLDLKLSSPSINFYPKKSGMGCDLSTKEFGTVRFLNVKIKKNTKKSSDNAINQKSNHFTNNIPLKMNPSESGIHASLLSIQNQNSNFKVQYKF</sequence>
<evidence type="ECO:0000256" key="1">
    <source>
        <dbReference type="SAM" id="MobiDB-lite"/>
    </source>
</evidence>
<keyword evidence="3" id="KW-1185">Reference proteome</keyword>
<reference evidence="2" key="1">
    <citation type="submission" date="2023-07" db="EMBL/GenBank/DDBJ databases">
        <authorList>
            <consortium name="AG Swart"/>
            <person name="Singh M."/>
            <person name="Singh A."/>
            <person name="Seah K."/>
            <person name="Emmerich C."/>
        </authorList>
    </citation>
    <scope>NUCLEOTIDE SEQUENCE</scope>
    <source>
        <strain evidence="2">DP1</strain>
    </source>
</reference>
<feature type="region of interest" description="Disordered" evidence="1">
    <location>
        <begin position="44"/>
        <end position="63"/>
    </location>
</feature>
<dbReference type="EMBL" id="CAMPGE010005448">
    <property type="protein sequence ID" value="CAI2364302.1"/>
    <property type="molecule type" value="Genomic_DNA"/>
</dbReference>
<dbReference type="Proteomes" id="UP001295684">
    <property type="component" value="Unassembled WGS sequence"/>
</dbReference>
<name>A0AAD1U8L2_EUPCR</name>
<proteinExistence type="predicted"/>
<organism evidence="2 3">
    <name type="scientific">Euplotes crassus</name>
    <dbReference type="NCBI Taxonomy" id="5936"/>
    <lineage>
        <taxon>Eukaryota</taxon>
        <taxon>Sar</taxon>
        <taxon>Alveolata</taxon>
        <taxon>Ciliophora</taxon>
        <taxon>Intramacronucleata</taxon>
        <taxon>Spirotrichea</taxon>
        <taxon>Hypotrichia</taxon>
        <taxon>Euplotida</taxon>
        <taxon>Euplotidae</taxon>
        <taxon>Moneuplotes</taxon>
    </lineage>
</organism>
<gene>
    <name evidence="2" type="ORF">ECRASSUSDP1_LOCUS5645</name>
</gene>
<comment type="caution">
    <text evidence="2">The sequence shown here is derived from an EMBL/GenBank/DDBJ whole genome shotgun (WGS) entry which is preliminary data.</text>
</comment>
<dbReference type="AlphaFoldDB" id="A0AAD1U8L2"/>